<sequence>MDTVSKLQCVIELNAVKTYETTKMKLRIVGSGFNHQLTGICSCGTLGNKKMKLSIEIGLTTISNCKKTEGKSCPQSCIYSLGTEFNTPTILDVPQLPDPQAI</sequence>
<reference evidence="1" key="2">
    <citation type="journal article" date="2015" name="Data Brief">
        <title>Shoot transcriptome of the giant reed, Arundo donax.</title>
        <authorList>
            <person name="Barrero R.A."/>
            <person name="Guerrero F.D."/>
            <person name="Moolhuijzen P."/>
            <person name="Goolsby J.A."/>
            <person name="Tidwell J."/>
            <person name="Bellgard S.E."/>
            <person name="Bellgard M.I."/>
        </authorList>
    </citation>
    <scope>NUCLEOTIDE SEQUENCE</scope>
    <source>
        <tissue evidence="1">Shoot tissue taken approximately 20 cm above the soil surface</tissue>
    </source>
</reference>
<dbReference type="EMBL" id="GBRH01162845">
    <property type="protein sequence ID" value="JAE35051.1"/>
    <property type="molecule type" value="Transcribed_RNA"/>
</dbReference>
<dbReference type="AlphaFoldDB" id="A0A0A9HJM7"/>
<reference evidence="1" key="1">
    <citation type="submission" date="2014-09" db="EMBL/GenBank/DDBJ databases">
        <authorList>
            <person name="Magalhaes I.L.F."/>
            <person name="Oliveira U."/>
            <person name="Santos F.R."/>
            <person name="Vidigal T.H.D.A."/>
            <person name="Brescovit A.D."/>
            <person name="Santos A.J."/>
        </authorList>
    </citation>
    <scope>NUCLEOTIDE SEQUENCE</scope>
    <source>
        <tissue evidence="1">Shoot tissue taken approximately 20 cm above the soil surface</tissue>
    </source>
</reference>
<accession>A0A0A9HJM7</accession>
<proteinExistence type="predicted"/>
<evidence type="ECO:0000313" key="1">
    <source>
        <dbReference type="EMBL" id="JAE35051.1"/>
    </source>
</evidence>
<name>A0A0A9HJM7_ARUDO</name>
<organism evidence="1">
    <name type="scientific">Arundo donax</name>
    <name type="common">Giant reed</name>
    <name type="synonym">Donax arundinaceus</name>
    <dbReference type="NCBI Taxonomy" id="35708"/>
    <lineage>
        <taxon>Eukaryota</taxon>
        <taxon>Viridiplantae</taxon>
        <taxon>Streptophyta</taxon>
        <taxon>Embryophyta</taxon>
        <taxon>Tracheophyta</taxon>
        <taxon>Spermatophyta</taxon>
        <taxon>Magnoliopsida</taxon>
        <taxon>Liliopsida</taxon>
        <taxon>Poales</taxon>
        <taxon>Poaceae</taxon>
        <taxon>PACMAD clade</taxon>
        <taxon>Arundinoideae</taxon>
        <taxon>Arundineae</taxon>
        <taxon>Arundo</taxon>
    </lineage>
</organism>
<protein>
    <submittedName>
        <fullName evidence="1">Uncharacterized protein</fullName>
    </submittedName>
</protein>